<reference evidence="1" key="1">
    <citation type="submission" date="2020-02" db="EMBL/GenBank/DDBJ databases">
        <title>Genome sequencing of the panga catfish, Pangasius djambal.</title>
        <authorList>
            <person name="Wen M."/>
            <person name="Zahm M."/>
            <person name="Roques C."/>
            <person name="Cabau C."/>
            <person name="Klopp C."/>
            <person name="Donnadieu C."/>
            <person name="Jouanno E."/>
            <person name="Avarre J.-C."/>
            <person name="Campet M."/>
            <person name="Ha T."/>
            <person name="Dugue R."/>
            <person name="Lampietro C."/>
            <person name="Louis A."/>
            <person name="Herpin A."/>
            <person name="Echchiki A."/>
            <person name="Berthelot C."/>
            <person name="Parey E."/>
            <person name="Roest-Crollius H."/>
            <person name="Braasch I."/>
            <person name="Postlethwait J.H."/>
            <person name="Bobe J."/>
            <person name="Montfort J."/>
            <person name="Bouchez O."/>
            <person name="Begum T."/>
            <person name="Schartl M."/>
            <person name="Gustiano R."/>
            <person name="Guiguen Y."/>
        </authorList>
    </citation>
    <scope>NUCLEOTIDE SEQUENCE</scope>
    <source>
        <strain evidence="1">Pdj_M5554</strain>
    </source>
</reference>
<protein>
    <submittedName>
        <fullName evidence="1">Uncharacterized protein</fullName>
    </submittedName>
</protein>
<name>A0ACC5YBP5_9TELE</name>
<sequence length="303" mass="33992">MYIIRLSPWVHREGYKTPPSLCHCTISFLLGVLRTFAVMFVCKVTVGLLALLLVCSAEEDSLSLLPVGELIERANSKINRAIGETVLIEGDIAVPIGNEKNADACTAFNCKWPKSADGKVYVPYVISYPYTATQTQVIKKGLDSFSTISCIQFIPRTNENAYINITSRDGCWSLVGRTGNMQTVSLAQNGCVFHQIIQHELLHALGFNHEQCRSDRDNHIQVVWDNVADDNKHNFNIKQTLNLGTPYDYNSVMQYPKTAFSKNGQPTMIPIPDPNVVFGKATQMSQNDIDRLKLLYKCCEYFL</sequence>
<accession>A0ACC5YBP5</accession>
<gene>
    <name evidence="1" type="ORF">PDJAM_G00219370</name>
</gene>
<comment type="caution">
    <text evidence="1">The sequence shown here is derived from an EMBL/GenBank/DDBJ whole genome shotgun (WGS) entry which is preliminary data.</text>
</comment>
<organism evidence="1 2">
    <name type="scientific">Pangasius djambal</name>
    <dbReference type="NCBI Taxonomy" id="1691987"/>
    <lineage>
        <taxon>Eukaryota</taxon>
        <taxon>Metazoa</taxon>
        <taxon>Chordata</taxon>
        <taxon>Craniata</taxon>
        <taxon>Vertebrata</taxon>
        <taxon>Euteleostomi</taxon>
        <taxon>Actinopterygii</taxon>
        <taxon>Neopterygii</taxon>
        <taxon>Teleostei</taxon>
        <taxon>Ostariophysi</taxon>
        <taxon>Siluriformes</taxon>
        <taxon>Pangasiidae</taxon>
        <taxon>Pangasius</taxon>
    </lineage>
</organism>
<keyword evidence="2" id="KW-1185">Reference proteome</keyword>
<proteinExistence type="predicted"/>
<dbReference type="EMBL" id="CM040980">
    <property type="protein sequence ID" value="MCJ8733116.1"/>
    <property type="molecule type" value="Genomic_DNA"/>
</dbReference>
<dbReference type="Proteomes" id="UP000830395">
    <property type="component" value="Chromosome 6"/>
</dbReference>
<evidence type="ECO:0000313" key="1">
    <source>
        <dbReference type="EMBL" id="MCJ8733116.1"/>
    </source>
</evidence>
<evidence type="ECO:0000313" key="2">
    <source>
        <dbReference type="Proteomes" id="UP000830395"/>
    </source>
</evidence>